<gene>
    <name evidence="2" type="ORF">H8709_01530</name>
</gene>
<keyword evidence="3" id="KW-1185">Reference proteome</keyword>
<dbReference type="PANTHER" id="PTHR12110:SF41">
    <property type="entry name" value="INOSOSE DEHYDRATASE"/>
    <property type="match status" value="1"/>
</dbReference>
<dbReference type="InterPro" id="IPR036237">
    <property type="entry name" value="Xyl_isomerase-like_sf"/>
</dbReference>
<dbReference type="Pfam" id="PF01261">
    <property type="entry name" value="AP_endonuc_2"/>
    <property type="match status" value="1"/>
</dbReference>
<dbReference type="GO" id="GO:0016853">
    <property type="term" value="F:isomerase activity"/>
    <property type="evidence" value="ECO:0007669"/>
    <property type="project" value="UniProtKB-KW"/>
</dbReference>
<dbReference type="EMBL" id="JACRTC010000001">
    <property type="protein sequence ID" value="MBC8569511.1"/>
    <property type="molecule type" value="Genomic_DNA"/>
</dbReference>
<evidence type="ECO:0000259" key="1">
    <source>
        <dbReference type="Pfam" id="PF01261"/>
    </source>
</evidence>
<accession>A0A926ECB2</accession>
<proteinExistence type="predicted"/>
<dbReference type="Proteomes" id="UP000660861">
    <property type="component" value="Unassembled WGS sequence"/>
</dbReference>
<dbReference type="PANTHER" id="PTHR12110">
    <property type="entry name" value="HYDROXYPYRUVATE ISOMERASE"/>
    <property type="match status" value="1"/>
</dbReference>
<reference evidence="2" key="1">
    <citation type="submission" date="2020-08" db="EMBL/GenBank/DDBJ databases">
        <title>Genome public.</title>
        <authorList>
            <person name="Liu C."/>
            <person name="Sun Q."/>
        </authorList>
    </citation>
    <scope>NUCLEOTIDE SEQUENCE</scope>
    <source>
        <strain evidence="2">NSJ-54</strain>
    </source>
</reference>
<dbReference type="InterPro" id="IPR050312">
    <property type="entry name" value="IolE/XylAMocC-like"/>
</dbReference>
<feature type="domain" description="Xylose isomerase-like TIM barrel" evidence="1">
    <location>
        <begin position="20"/>
        <end position="243"/>
    </location>
</feature>
<dbReference type="SUPFAM" id="SSF51658">
    <property type="entry name" value="Xylose isomerase-like"/>
    <property type="match status" value="1"/>
</dbReference>
<evidence type="ECO:0000313" key="3">
    <source>
        <dbReference type="Proteomes" id="UP000660861"/>
    </source>
</evidence>
<name>A0A926ECB2_9FIRM</name>
<dbReference type="InterPro" id="IPR013022">
    <property type="entry name" value="Xyl_isomerase-like_TIM-brl"/>
</dbReference>
<keyword evidence="2" id="KW-0413">Isomerase</keyword>
<dbReference type="RefSeq" id="WP_262396607.1">
    <property type="nucleotide sequence ID" value="NZ_JACRTC010000001.1"/>
</dbReference>
<dbReference type="Gene3D" id="3.20.20.150">
    <property type="entry name" value="Divalent-metal-dependent TIM barrel enzymes"/>
    <property type="match status" value="1"/>
</dbReference>
<comment type="caution">
    <text evidence="2">The sequence shown here is derived from an EMBL/GenBank/DDBJ whole genome shotgun (WGS) entry which is preliminary data.</text>
</comment>
<protein>
    <submittedName>
        <fullName evidence="2">Sugar phosphate isomerase/epimerase</fullName>
    </submittedName>
</protein>
<evidence type="ECO:0000313" key="2">
    <source>
        <dbReference type="EMBL" id="MBC8569511.1"/>
    </source>
</evidence>
<organism evidence="2 3">
    <name type="scientific">Zongyangia hominis</name>
    <dbReference type="NCBI Taxonomy" id="2763677"/>
    <lineage>
        <taxon>Bacteria</taxon>
        <taxon>Bacillati</taxon>
        <taxon>Bacillota</taxon>
        <taxon>Clostridia</taxon>
        <taxon>Eubacteriales</taxon>
        <taxon>Oscillospiraceae</taxon>
        <taxon>Zongyangia</taxon>
    </lineage>
</organism>
<sequence length="259" mass="29850">MKAGISTACLYPMETEQALKVLAEMGTRQIEIFVNAPSELSALFMDTMARMKDAYGCEIVSLHPFLSGYEPFLFFTEYERRFHDGVEMYRPIFASAARLGAKYVVFHGNYRESRFENQRYFERYHRLFEVGKEYGVLLCQENVERCKSCSTAFIREMSEALGEDALFVLDVKQALRSGVDPIAMAKVMGKHLRHIHISDSAGEQDCLPIGWGNYDFAALREALKEIEYDGALILELYRQNFQKNRDLYDSCVKITKLFL</sequence>
<dbReference type="AlphaFoldDB" id="A0A926ECB2"/>